<comment type="caution">
    <text evidence="1">The sequence shown here is derived from an EMBL/GenBank/DDBJ whole genome shotgun (WGS) entry which is preliminary data.</text>
</comment>
<evidence type="ECO:0000313" key="1">
    <source>
        <dbReference type="EMBL" id="MBB5058010.1"/>
    </source>
</evidence>
<evidence type="ECO:0000313" key="2">
    <source>
        <dbReference type="Proteomes" id="UP000540989"/>
    </source>
</evidence>
<dbReference type="EMBL" id="JACHIP010000003">
    <property type="protein sequence ID" value="MBB5058010.1"/>
    <property type="molecule type" value="Genomic_DNA"/>
</dbReference>
<proteinExistence type="predicted"/>
<evidence type="ECO:0008006" key="3">
    <source>
        <dbReference type="Google" id="ProtNLM"/>
    </source>
</evidence>
<reference evidence="1 2" key="1">
    <citation type="submission" date="2020-08" db="EMBL/GenBank/DDBJ databases">
        <title>Genomic Encyclopedia of Type Strains, Phase IV (KMG-V): Genome sequencing to study the core and pangenomes of soil and plant-associated prokaryotes.</title>
        <authorList>
            <person name="Whitman W."/>
        </authorList>
    </citation>
    <scope>NUCLEOTIDE SEQUENCE [LARGE SCALE GENOMIC DNA]</scope>
    <source>
        <strain evidence="1 2">M8UP14</strain>
    </source>
</reference>
<protein>
    <recommendedName>
        <fullName evidence="3">YfiR family protein</fullName>
    </recommendedName>
</protein>
<name>A0A7W8E5A5_9BACT</name>
<dbReference type="RefSeq" id="WP_184217226.1">
    <property type="nucleotide sequence ID" value="NZ_JACHIP010000003.1"/>
</dbReference>
<keyword evidence="2" id="KW-1185">Reference proteome</keyword>
<dbReference type="InterPro" id="IPR025293">
    <property type="entry name" value="YfiR/HmsC-like"/>
</dbReference>
<dbReference type="Pfam" id="PF13689">
    <property type="entry name" value="DUF4154"/>
    <property type="match status" value="1"/>
</dbReference>
<dbReference type="AlphaFoldDB" id="A0A7W8E5A5"/>
<organism evidence="1 2">
    <name type="scientific">Granulicella aggregans</name>
    <dbReference type="NCBI Taxonomy" id="474949"/>
    <lineage>
        <taxon>Bacteria</taxon>
        <taxon>Pseudomonadati</taxon>
        <taxon>Acidobacteriota</taxon>
        <taxon>Terriglobia</taxon>
        <taxon>Terriglobales</taxon>
        <taxon>Acidobacteriaceae</taxon>
        <taxon>Granulicella</taxon>
    </lineage>
</organism>
<accession>A0A7W8E5A5</accession>
<dbReference type="Proteomes" id="UP000540989">
    <property type="component" value="Unassembled WGS sequence"/>
</dbReference>
<gene>
    <name evidence="1" type="ORF">HDF16_002716</name>
</gene>
<sequence>MRLLLLVMSFNAATDTPSLGQAAPVVDEAQIRAAMIFNLTRYVEWPPWKFNEPSAPFVLCFLASDAVGDDTEALVRDRQSRESSGQDRKVTVRRISSASAAASCHVLYAPKLDRKKIFEAPADIAKCAVLTISDNPTTGGIVISLPMVDSRVQIVVDLKAAQQSGLTLSSKLLKIATVSR</sequence>